<comment type="caution">
    <text evidence="3">The sequence shown here is derived from an EMBL/GenBank/DDBJ whole genome shotgun (WGS) entry which is preliminary data.</text>
</comment>
<gene>
    <name evidence="3" type="ORF">CLV31_102192</name>
</gene>
<sequence length="263" mass="28030">MLKETKLKLNMKKTVVLALSLCLAWTFTSCNVSDEPQNTDPQTQSKLSATASGSSSGSAENARIIVSGFAVNQLTVGTQNVEMKYYAKADLLAGINLGNLQLKSNVSTGLQTSSSSQKSTVLIASGESRLAVIGEGGTPEGNYREVSFQLFKNTSANSNDPMHQKSLLITGEINGKLTTIWTERESTLRAVSESSTGVEVDGNSELVLNFDLRKLFEGVNFATALDANGDGRIEIGPNSPDGNAAIFSRIESNLSSSVILQKR</sequence>
<feature type="chain" id="PRO_5016411358" description="Lipoprotein" evidence="2">
    <location>
        <begin position="33"/>
        <end position="263"/>
    </location>
</feature>
<dbReference type="AlphaFoldDB" id="A0A326RXU1"/>
<feature type="compositionally biased region" description="Polar residues" evidence="1">
    <location>
        <begin position="34"/>
        <end position="47"/>
    </location>
</feature>
<evidence type="ECO:0008006" key="5">
    <source>
        <dbReference type="Google" id="ProtNLM"/>
    </source>
</evidence>
<keyword evidence="4" id="KW-1185">Reference proteome</keyword>
<dbReference type="Proteomes" id="UP000248917">
    <property type="component" value="Unassembled WGS sequence"/>
</dbReference>
<feature type="compositionally biased region" description="Low complexity" evidence="1">
    <location>
        <begin position="48"/>
        <end position="57"/>
    </location>
</feature>
<feature type="region of interest" description="Disordered" evidence="1">
    <location>
        <begin position="34"/>
        <end position="57"/>
    </location>
</feature>
<evidence type="ECO:0000313" key="4">
    <source>
        <dbReference type="Proteomes" id="UP000248917"/>
    </source>
</evidence>
<keyword evidence="2" id="KW-0732">Signal</keyword>
<feature type="signal peptide" evidence="2">
    <location>
        <begin position="1"/>
        <end position="32"/>
    </location>
</feature>
<evidence type="ECO:0000256" key="2">
    <source>
        <dbReference type="SAM" id="SignalP"/>
    </source>
</evidence>
<accession>A0A326RXU1</accession>
<proteinExistence type="predicted"/>
<protein>
    <recommendedName>
        <fullName evidence="5">Lipoprotein</fullName>
    </recommendedName>
</protein>
<name>A0A326RXU1_9BACT</name>
<evidence type="ECO:0000313" key="3">
    <source>
        <dbReference type="EMBL" id="PZV86294.1"/>
    </source>
</evidence>
<evidence type="ECO:0000256" key="1">
    <source>
        <dbReference type="SAM" id="MobiDB-lite"/>
    </source>
</evidence>
<organism evidence="3 4">
    <name type="scientific">Algoriphagus aquaeductus</name>
    <dbReference type="NCBI Taxonomy" id="475299"/>
    <lineage>
        <taxon>Bacteria</taxon>
        <taxon>Pseudomonadati</taxon>
        <taxon>Bacteroidota</taxon>
        <taxon>Cytophagia</taxon>
        <taxon>Cytophagales</taxon>
        <taxon>Cyclobacteriaceae</taxon>
        <taxon>Algoriphagus</taxon>
    </lineage>
</organism>
<reference evidence="3 4" key="1">
    <citation type="submission" date="2018-06" db="EMBL/GenBank/DDBJ databases">
        <title>Genomic Encyclopedia of Archaeal and Bacterial Type Strains, Phase II (KMG-II): from individual species to whole genera.</title>
        <authorList>
            <person name="Goeker M."/>
        </authorList>
    </citation>
    <scope>NUCLEOTIDE SEQUENCE [LARGE SCALE GENOMIC DNA]</scope>
    <source>
        <strain evidence="3 4">T4</strain>
    </source>
</reference>
<dbReference type="EMBL" id="QKTX01000002">
    <property type="protein sequence ID" value="PZV86294.1"/>
    <property type="molecule type" value="Genomic_DNA"/>
</dbReference>
<dbReference type="PROSITE" id="PS51257">
    <property type="entry name" value="PROKAR_LIPOPROTEIN"/>
    <property type="match status" value="1"/>
</dbReference>